<dbReference type="Gene3D" id="3.20.20.190">
    <property type="entry name" value="Phosphatidylinositol (PI) phosphodiesterase"/>
    <property type="match status" value="1"/>
</dbReference>
<dbReference type="OrthoDB" id="5241788at2"/>
<keyword evidence="3" id="KW-1185">Reference proteome</keyword>
<dbReference type="Pfam" id="PF03009">
    <property type="entry name" value="GDPD"/>
    <property type="match status" value="1"/>
</dbReference>
<dbReference type="Proteomes" id="UP000279859">
    <property type="component" value="Unassembled WGS sequence"/>
</dbReference>
<dbReference type="PROSITE" id="PS51704">
    <property type="entry name" value="GP_PDE"/>
    <property type="match status" value="1"/>
</dbReference>
<evidence type="ECO:0000313" key="2">
    <source>
        <dbReference type="EMBL" id="RNE59402.1"/>
    </source>
</evidence>
<feature type="domain" description="GP-PDE" evidence="1">
    <location>
        <begin position="6"/>
        <end position="242"/>
    </location>
</feature>
<evidence type="ECO:0000313" key="3">
    <source>
        <dbReference type="Proteomes" id="UP000279859"/>
    </source>
</evidence>
<sequence length="246" mass="26084">MASATPRVLAHRGLAIDAPENTLLAFARALAAGATHLETDVQLSRDGHPVISHDPVVQTAGEPPLRIDRMRLADLQRIDLGQGETLPSLSEALARFPDALFNIDIKAPSAAEAVATVVRDAGAVDRVLLTSFSDATRLRAVSLLPGVASSPGAARLRLVVPAARAGSRQVTARALRGCVAVQVPERTRALRIVTPSFIRAMHDAGVEVHVWTVNEPADMARLLDWGVDGLVTDRCDLAAEVIASRT</sequence>
<dbReference type="PANTHER" id="PTHR46211">
    <property type="entry name" value="GLYCEROPHOSPHORYL DIESTER PHOSPHODIESTERASE"/>
    <property type="match status" value="1"/>
</dbReference>
<proteinExistence type="predicted"/>
<name>A0A3M8L3U4_9MICO</name>
<dbReference type="EMBL" id="RDSR01000016">
    <property type="protein sequence ID" value="RNE59402.1"/>
    <property type="molecule type" value="Genomic_DNA"/>
</dbReference>
<dbReference type="AlphaFoldDB" id="A0A3M8L3U4"/>
<gene>
    <name evidence="2" type="ORF">EEJ31_10075</name>
</gene>
<dbReference type="InterPro" id="IPR017946">
    <property type="entry name" value="PLC-like_Pdiesterase_TIM-brl"/>
</dbReference>
<dbReference type="GO" id="GO:0008081">
    <property type="term" value="F:phosphoric diester hydrolase activity"/>
    <property type="evidence" value="ECO:0007669"/>
    <property type="project" value="InterPro"/>
</dbReference>
<organism evidence="2 3">
    <name type="scientific">Cryobacterium tepidiphilum</name>
    <dbReference type="NCBI Taxonomy" id="2486026"/>
    <lineage>
        <taxon>Bacteria</taxon>
        <taxon>Bacillati</taxon>
        <taxon>Actinomycetota</taxon>
        <taxon>Actinomycetes</taxon>
        <taxon>Micrococcales</taxon>
        <taxon>Microbacteriaceae</taxon>
        <taxon>Cryobacterium</taxon>
    </lineage>
</organism>
<comment type="caution">
    <text evidence="2">The sequence shown here is derived from an EMBL/GenBank/DDBJ whole genome shotgun (WGS) entry which is preliminary data.</text>
</comment>
<dbReference type="SUPFAM" id="SSF51695">
    <property type="entry name" value="PLC-like phosphodiesterases"/>
    <property type="match status" value="1"/>
</dbReference>
<dbReference type="InterPro" id="IPR030395">
    <property type="entry name" value="GP_PDE_dom"/>
</dbReference>
<protein>
    <submittedName>
        <fullName evidence="2">Glycerophosphodiester phosphodiesterase</fullName>
    </submittedName>
</protein>
<reference evidence="2 3" key="1">
    <citation type="submission" date="2018-11" db="EMBL/GenBank/DDBJ databases">
        <title>Cryobacterium sp. nov., isolated from rhizosphere soil of lettuce.</title>
        <authorList>
            <person name="Wang Y."/>
        </authorList>
    </citation>
    <scope>NUCLEOTIDE SEQUENCE [LARGE SCALE GENOMIC DNA]</scope>
    <source>
        <strain evidence="2 3">NEAU-85</strain>
    </source>
</reference>
<accession>A0A3M8L3U4</accession>
<dbReference type="GO" id="GO:0006629">
    <property type="term" value="P:lipid metabolic process"/>
    <property type="evidence" value="ECO:0007669"/>
    <property type="project" value="InterPro"/>
</dbReference>
<evidence type="ECO:0000259" key="1">
    <source>
        <dbReference type="PROSITE" id="PS51704"/>
    </source>
</evidence>
<dbReference type="PANTHER" id="PTHR46211:SF14">
    <property type="entry name" value="GLYCEROPHOSPHODIESTER PHOSPHODIESTERASE"/>
    <property type="match status" value="1"/>
</dbReference>